<reference evidence="1" key="1">
    <citation type="submission" date="2019-12" db="EMBL/GenBank/DDBJ databases">
        <authorList>
            <person name="Cremers G."/>
        </authorList>
    </citation>
    <scope>NUCLEOTIDE SEQUENCE</scope>
    <source>
        <strain evidence="1">Vvax</strain>
    </source>
</reference>
<evidence type="ECO:0008006" key="2">
    <source>
        <dbReference type="Google" id="ProtNLM"/>
    </source>
</evidence>
<name>A0A679J201_VARPD</name>
<dbReference type="Gene3D" id="3.40.1440.10">
    <property type="entry name" value="GIY-YIG endonuclease"/>
    <property type="match status" value="1"/>
</dbReference>
<proteinExistence type="predicted"/>
<dbReference type="CDD" id="cd10451">
    <property type="entry name" value="GIY-YIG_LuxR_like"/>
    <property type="match status" value="1"/>
</dbReference>
<organism evidence="1">
    <name type="scientific">Variovorax paradoxus</name>
    <dbReference type="NCBI Taxonomy" id="34073"/>
    <lineage>
        <taxon>Bacteria</taxon>
        <taxon>Pseudomonadati</taxon>
        <taxon>Pseudomonadota</taxon>
        <taxon>Betaproteobacteria</taxon>
        <taxon>Burkholderiales</taxon>
        <taxon>Comamonadaceae</taxon>
        <taxon>Variovorax</taxon>
    </lineage>
</organism>
<dbReference type="RefSeq" id="WP_339090644.1">
    <property type="nucleotide sequence ID" value="NZ_LR743507.1"/>
</dbReference>
<gene>
    <name evidence="1" type="ORF">VVAX_03053</name>
</gene>
<dbReference type="AlphaFoldDB" id="A0A679J201"/>
<evidence type="ECO:0000313" key="1">
    <source>
        <dbReference type="EMBL" id="CAA2105031.1"/>
    </source>
</evidence>
<protein>
    <recommendedName>
        <fullName evidence="2">ArsR family transcriptional regulator</fullName>
    </recommendedName>
</protein>
<dbReference type="InterPro" id="IPR035901">
    <property type="entry name" value="GIY-YIG_endonuc_sf"/>
</dbReference>
<accession>A0A679J201</accession>
<sequence length="121" mass="13860">MNLSPETKRALSRQYKDSVRPAGVFAIRNRSNARVYVAGSLDVEGAINRARFELNLRSHRNKALLQDWLALGPEQFGFEVVDRVKERENDPGFDRAAELEKLLALWQEELQCFGEHGYNTP</sequence>
<dbReference type="EMBL" id="LR743507">
    <property type="protein sequence ID" value="CAA2105031.1"/>
    <property type="molecule type" value="Genomic_DNA"/>
</dbReference>